<evidence type="ECO:0000313" key="3">
    <source>
        <dbReference type="Proteomes" id="UP000283509"/>
    </source>
</evidence>
<feature type="region of interest" description="Disordered" evidence="1">
    <location>
        <begin position="144"/>
        <end position="235"/>
    </location>
</feature>
<evidence type="ECO:0000256" key="1">
    <source>
        <dbReference type="SAM" id="MobiDB-lite"/>
    </source>
</evidence>
<reference evidence="2 3" key="2">
    <citation type="submission" date="2019-01" db="EMBL/GenBank/DDBJ databases">
        <title>The decoding of complex shrimp genome reveals the adaptation for benthos swimmer, frequently molting mechanism and breeding impact on genome.</title>
        <authorList>
            <person name="Sun Y."/>
            <person name="Gao Y."/>
            <person name="Yu Y."/>
        </authorList>
    </citation>
    <scope>NUCLEOTIDE SEQUENCE [LARGE SCALE GENOMIC DNA]</scope>
    <source>
        <tissue evidence="2">Muscle</tissue>
    </source>
</reference>
<feature type="compositionally biased region" description="Low complexity" evidence="1">
    <location>
        <begin position="311"/>
        <end position="321"/>
    </location>
</feature>
<feature type="compositionally biased region" description="Low complexity" evidence="1">
    <location>
        <begin position="52"/>
        <end position="64"/>
    </location>
</feature>
<dbReference type="Proteomes" id="UP000283509">
    <property type="component" value="Unassembled WGS sequence"/>
</dbReference>
<keyword evidence="3" id="KW-1185">Reference proteome</keyword>
<feature type="region of interest" description="Disordered" evidence="1">
    <location>
        <begin position="254"/>
        <end position="375"/>
    </location>
</feature>
<feature type="compositionally biased region" description="Acidic residues" evidence="1">
    <location>
        <begin position="330"/>
        <end position="340"/>
    </location>
</feature>
<feature type="compositionally biased region" description="Basic and acidic residues" evidence="1">
    <location>
        <begin position="177"/>
        <end position="195"/>
    </location>
</feature>
<protein>
    <submittedName>
        <fullName evidence="2">Uncharacterized protein</fullName>
    </submittedName>
</protein>
<name>A0A423U419_PENVA</name>
<proteinExistence type="predicted"/>
<feature type="compositionally biased region" description="Basic and acidic residues" evidence="1">
    <location>
        <begin position="347"/>
        <end position="368"/>
    </location>
</feature>
<comment type="caution">
    <text evidence="2">The sequence shown here is derived from an EMBL/GenBank/DDBJ whole genome shotgun (WGS) entry which is preliminary data.</text>
</comment>
<sequence>MAAVCAEASAPPRISGDPEGGEGEGEHPQVEEMLEVLKMGQDGSGKSPRITSSLSSSVLESLVSQETEDSSSDASGCDDVFLAGDRRPSRSSSLDEGNFSGDDSGSCDAALCPPDGDAALVLTPRPGKVRCLIESFTEISSRDDRAVTLPRKPRRSNVSGQSGKLVAGLPVPGGEVTDSHGHGQRESDVGEHLRTPEASPAGAPVSCDPAEGGKAVSSGGGGPAGDGEDPPPVYRQEASIVFKNVANQANGTVIGAEPGFHLGFEKTEDREREDDDISKSVHTPQEATEEQRETELLPDASVSEERPLAPEPIAEAAEINETLISRPDAASDENLSESENDIPTSLGKDKDQEMSEKPCEDEKTERHANPRCQNR</sequence>
<evidence type="ECO:0000313" key="2">
    <source>
        <dbReference type="EMBL" id="ROT83454.1"/>
    </source>
</evidence>
<feature type="region of interest" description="Disordered" evidence="1">
    <location>
        <begin position="1"/>
        <end position="108"/>
    </location>
</feature>
<dbReference type="AlphaFoldDB" id="A0A423U419"/>
<accession>A0A423U419</accession>
<dbReference type="EMBL" id="QCYY01000684">
    <property type="protein sequence ID" value="ROT83454.1"/>
    <property type="molecule type" value="Genomic_DNA"/>
</dbReference>
<organism evidence="2 3">
    <name type="scientific">Penaeus vannamei</name>
    <name type="common">Whiteleg shrimp</name>
    <name type="synonym">Litopenaeus vannamei</name>
    <dbReference type="NCBI Taxonomy" id="6689"/>
    <lineage>
        <taxon>Eukaryota</taxon>
        <taxon>Metazoa</taxon>
        <taxon>Ecdysozoa</taxon>
        <taxon>Arthropoda</taxon>
        <taxon>Crustacea</taxon>
        <taxon>Multicrustacea</taxon>
        <taxon>Malacostraca</taxon>
        <taxon>Eumalacostraca</taxon>
        <taxon>Eucarida</taxon>
        <taxon>Decapoda</taxon>
        <taxon>Dendrobranchiata</taxon>
        <taxon>Penaeoidea</taxon>
        <taxon>Penaeidae</taxon>
        <taxon>Penaeus</taxon>
    </lineage>
</organism>
<reference evidence="2 3" key="1">
    <citation type="submission" date="2018-04" db="EMBL/GenBank/DDBJ databases">
        <authorList>
            <person name="Zhang X."/>
            <person name="Yuan J."/>
            <person name="Li F."/>
            <person name="Xiang J."/>
        </authorList>
    </citation>
    <scope>NUCLEOTIDE SEQUENCE [LARGE SCALE GENOMIC DNA]</scope>
    <source>
        <tissue evidence="2">Muscle</tissue>
    </source>
</reference>
<gene>
    <name evidence="2" type="ORF">C7M84_023367</name>
</gene>